<keyword evidence="10" id="KW-1185">Reference proteome</keyword>
<feature type="transmembrane region" description="Helical" evidence="7">
    <location>
        <begin position="191"/>
        <end position="208"/>
    </location>
</feature>
<dbReference type="GO" id="GO:0005886">
    <property type="term" value="C:plasma membrane"/>
    <property type="evidence" value="ECO:0007669"/>
    <property type="project" value="UniProtKB-SubCell"/>
</dbReference>
<feature type="transmembrane region" description="Helical" evidence="7">
    <location>
        <begin position="29"/>
        <end position="47"/>
    </location>
</feature>
<feature type="transmembrane region" description="Helical" evidence="7">
    <location>
        <begin position="54"/>
        <end position="72"/>
    </location>
</feature>
<evidence type="ECO:0000256" key="1">
    <source>
        <dbReference type="ARBA" id="ARBA00004651"/>
    </source>
</evidence>
<feature type="domain" description="Major facilitator superfamily (MFS) profile" evidence="8">
    <location>
        <begin position="1"/>
        <end position="369"/>
    </location>
</feature>
<feature type="transmembrane region" description="Helical" evidence="7">
    <location>
        <begin position="117"/>
        <end position="137"/>
    </location>
</feature>
<protein>
    <submittedName>
        <fullName evidence="9">MFS transporter</fullName>
    </submittedName>
</protein>
<evidence type="ECO:0000256" key="6">
    <source>
        <dbReference type="ARBA" id="ARBA00023136"/>
    </source>
</evidence>
<feature type="transmembrane region" description="Helical" evidence="7">
    <location>
        <begin position="78"/>
        <end position="96"/>
    </location>
</feature>
<accession>A0A4V2JTC5</accession>
<dbReference type="Pfam" id="PF07690">
    <property type="entry name" value="MFS_1"/>
    <property type="match status" value="2"/>
</dbReference>
<organism evidence="9 10">
    <name type="scientific">Propioniciclava tarda</name>
    <dbReference type="NCBI Taxonomy" id="433330"/>
    <lineage>
        <taxon>Bacteria</taxon>
        <taxon>Bacillati</taxon>
        <taxon>Actinomycetota</taxon>
        <taxon>Actinomycetes</taxon>
        <taxon>Propionibacteriales</taxon>
        <taxon>Propionibacteriaceae</taxon>
        <taxon>Propioniciclava</taxon>
    </lineage>
</organism>
<feature type="transmembrane region" description="Helical" evidence="7">
    <location>
        <begin position="256"/>
        <end position="272"/>
    </location>
</feature>
<gene>
    <name evidence="9" type="ORF">ET996_06170</name>
</gene>
<evidence type="ECO:0000256" key="4">
    <source>
        <dbReference type="ARBA" id="ARBA00022692"/>
    </source>
</evidence>
<keyword evidence="4 7" id="KW-0812">Transmembrane</keyword>
<dbReference type="OrthoDB" id="3285241at2"/>
<keyword evidence="6 7" id="KW-0472">Membrane</keyword>
<dbReference type="Proteomes" id="UP000291933">
    <property type="component" value="Unassembled WGS sequence"/>
</dbReference>
<feature type="transmembrane region" description="Helical" evidence="7">
    <location>
        <begin position="343"/>
        <end position="363"/>
    </location>
</feature>
<evidence type="ECO:0000256" key="7">
    <source>
        <dbReference type="SAM" id="Phobius"/>
    </source>
</evidence>
<dbReference type="GO" id="GO:0022857">
    <property type="term" value="F:transmembrane transporter activity"/>
    <property type="evidence" value="ECO:0007669"/>
    <property type="project" value="InterPro"/>
</dbReference>
<dbReference type="SUPFAM" id="SSF103473">
    <property type="entry name" value="MFS general substrate transporter"/>
    <property type="match status" value="1"/>
</dbReference>
<comment type="caution">
    <text evidence="9">The sequence shown here is derived from an EMBL/GenBank/DDBJ whole genome shotgun (WGS) entry which is preliminary data.</text>
</comment>
<keyword evidence="3" id="KW-1003">Cell membrane</keyword>
<dbReference type="InterPro" id="IPR050171">
    <property type="entry name" value="MFS_Transporters"/>
</dbReference>
<dbReference type="InterPro" id="IPR020846">
    <property type="entry name" value="MFS_dom"/>
</dbReference>
<evidence type="ECO:0000256" key="2">
    <source>
        <dbReference type="ARBA" id="ARBA00022448"/>
    </source>
</evidence>
<dbReference type="AlphaFoldDB" id="A0A4V2JTC5"/>
<sequence>MIGFSAVIPLLPLTARALGASVAEAASVVAVMGLGGLVGALPGGALADRFGEKRAIIGACLMDAACLMGAFFAPTVPLLMLAAFGAGVSGAVFGLARQGYLTVAVPFEFRARSLSTLGGVFRMGSFVGPLMGAAVVSVWDIKAAYLAATVTSIAAALITLGLPELPSDKAVSAAEGASVTTWSILRRHARVFLTVGLGAAALNLVRTARDGLLPLWSDAAGLHPAETSLIYAASSGVDMLLFYVGGSLMDRFGRRWVALPAMVIMGISYALLPLTHSFFAIMAVGMGLGLGNGISSGVVMTLGSDQAPRVGLSRFLAGWRLTAGLGQAAGPLLVTAIAATAPLMAASLAVAAAAWLGGGWLWYWAKPRDGDVRDGVQSTLDG</sequence>
<evidence type="ECO:0000256" key="3">
    <source>
        <dbReference type="ARBA" id="ARBA00022475"/>
    </source>
</evidence>
<dbReference type="EMBL" id="SDMR01000005">
    <property type="protein sequence ID" value="TBT95421.1"/>
    <property type="molecule type" value="Genomic_DNA"/>
</dbReference>
<feature type="transmembrane region" description="Helical" evidence="7">
    <location>
        <begin position="278"/>
        <end position="303"/>
    </location>
</feature>
<comment type="subcellular location">
    <subcellularLocation>
        <location evidence="1">Cell membrane</location>
        <topology evidence="1">Multi-pass membrane protein</topology>
    </subcellularLocation>
</comment>
<feature type="transmembrane region" description="Helical" evidence="7">
    <location>
        <begin position="228"/>
        <end position="244"/>
    </location>
</feature>
<evidence type="ECO:0000256" key="5">
    <source>
        <dbReference type="ARBA" id="ARBA00022989"/>
    </source>
</evidence>
<dbReference type="InterPro" id="IPR036259">
    <property type="entry name" value="MFS_trans_sf"/>
</dbReference>
<evidence type="ECO:0000313" key="9">
    <source>
        <dbReference type="EMBL" id="TBT95421.1"/>
    </source>
</evidence>
<dbReference type="PANTHER" id="PTHR23517:SF3">
    <property type="entry name" value="INTEGRAL MEMBRANE TRANSPORT PROTEIN"/>
    <property type="match status" value="1"/>
</dbReference>
<dbReference type="PANTHER" id="PTHR23517">
    <property type="entry name" value="RESISTANCE PROTEIN MDTM, PUTATIVE-RELATED-RELATED"/>
    <property type="match status" value="1"/>
</dbReference>
<dbReference type="InterPro" id="IPR011701">
    <property type="entry name" value="MFS"/>
</dbReference>
<keyword evidence="2" id="KW-0813">Transport</keyword>
<dbReference type="PROSITE" id="PS50850">
    <property type="entry name" value="MFS"/>
    <property type="match status" value="1"/>
</dbReference>
<keyword evidence="5 7" id="KW-1133">Transmembrane helix</keyword>
<reference evidence="9 10" key="1">
    <citation type="submission" date="2019-01" db="EMBL/GenBank/DDBJ databases">
        <title>Lactibacter flavus gen. nov., sp. nov., a novel bacterium of the family Propionibacteriaceae isolated from raw milk and dairy products.</title>
        <authorList>
            <person name="Huptas C."/>
            <person name="Wenning M."/>
            <person name="Breitenwieser F."/>
            <person name="Doll E."/>
            <person name="Von Neubeck M."/>
            <person name="Busse H.-J."/>
            <person name="Scherer S."/>
        </authorList>
    </citation>
    <scope>NUCLEOTIDE SEQUENCE [LARGE SCALE GENOMIC DNA]</scope>
    <source>
        <strain evidence="10">DSM 22130 / JCM 15804 / WR061</strain>
    </source>
</reference>
<proteinExistence type="predicted"/>
<dbReference type="Gene3D" id="1.20.1250.20">
    <property type="entry name" value="MFS general substrate transporter like domains"/>
    <property type="match status" value="2"/>
</dbReference>
<feature type="transmembrane region" description="Helical" evidence="7">
    <location>
        <begin position="143"/>
        <end position="162"/>
    </location>
</feature>
<dbReference type="CDD" id="cd17325">
    <property type="entry name" value="MFS_MdtG_SLC18_like"/>
    <property type="match status" value="1"/>
</dbReference>
<name>A0A4V2JTC5_PROTD</name>
<evidence type="ECO:0000259" key="8">
    <source>
        <dbReference type="PROSITE" id="PS50850"/>
    </source>
</evidence>
<feature type="transmembrane region" description="Helical" evidence="7">
    <location>
        <begin position="315"/>
        <end position="337"/>
    </location>
</feature>
<evidence type="ECO:0000313" key="10">
    <source>
        <dbReference type="Proteomes" id="UP000291933"/>
    </source>
</evidence>